<comment type="caution">
    <text evidence="6">The sequence shown here is derived from an EMBL/GenBank/DDBJ whole genome shotgun (WGS) entry which is preliminary data.</text>
</comment>
<dbReference type="SUPFAM" id="SSF51905">
    <property type="entry name" value="FAD/NAD(P)-binding domain"/>
    <property type="match status" value="1"/>
</dbReference>
<keyword evidence="3" id="KW-0560">Oxidoreductase</keyword>
<dbReference type="PANTHER" id="PTHR46972">
    <property type="entry name" value="MONOOXYGENASE ASQM-RELATED"/>
    <property type="match status" value="1"/>
</dbReference>
<dbReference type="InParanoid" id="V5I125"/>
<dbReference type="GO" id="GO:0004497">
    <property type="term" value="F:monooxygenase activity"/>
    <property type="evidence" value="ECO:0007669"/>
    <property type="project" value="UniProtKB-KW"/>
</dbReference>
<dbReference type="PRINTS" id="PR00420">
    <property type="entry name" value="RNGMNOXGNASE"/>
</dbReference>
<dbReference type="Gene3D" id="3.50.50.60">
    <property type="entry name" value="FAD/NAD(P)-binding domain"/>
    <property type="match status" value="1"/>
</dbReference>
<evidence type="ECO:0000313" key="7">
    <source>
        <dbReference type="Proteomes" id="UP000018001"/>
    </source>
</evidence>
<feature type="domain" description="FAD-binding" evidence="5">
    <location>
        <begin position="309"/>
        <end position="353"/>
    </location>
</feature>
<dbReference type="Proteomes" id="UP000018001">
    <property type="component" value="Unassembled WGS sequence"/>
</dbReference>
<dbReference type="PANTHER" id="PTHR46972:SF1">
    <property type="entry name" value="FAD DEPENDENT OXIDOREDUCTASE DOMAIN-CONTAINING PROTEIN"/>
    <property type="match status" value="1"/>
</dbReference>
<evidence type="ECO:0000256" key="1">
    <source>
        <dbReference type="ARBA" id="ARBA00022630"/>
    </source>
</evidence>
<feature type="domain" description="FAD-binding" evidence="5">
    <location>
        <begin position="7"/>
        <end position="190"/>
    </location>
</feature>
<accession>V5I125</accession>
<gene>
    <name evidence="6" type="ORF">PVAR5_4956</name>
</gene>
<evidence type="ECO:0000259" key="5">
    <source>
        <dbReference type="Pfam" id="PF01494"/>
    </source>
</evidence>
<evidence type="ECO:0000256" key="4">
    <source>
        <dbReference type="ARBA" id="ARBA00023033"/>
    </source>
</evidence>
<protein>
    <submittedName>
        <fullName evidence="6">Salicylate hydroxylase</fullName>
    </submittedName>
</protein>
<name>V5I125_BYSSN</name>
<dbReference type="AlphaFoldDB" id="V5I125"/>
<dbReference type="HOGENOM" id="CLU_009665_4_0_1"/>
<sequence>MKFQPRIAIVGGGPAGLTMGGLLHKHRIPFTIFELRPKPTDEQLDQPSGMLDLHEESGLAAIRECGLHDEFVPLTGECTEDFIVADRDGKVLYKHEADGGRPEISRNNLTKLLLGKVPRESMKWGHKLLSATKVDNCSLKATELDFGIHGKHTFDLVVGADGAWSKVRTLLTDTKPQFTGMHIITITIKEITKKYPHLANLIGSGTFSSLGNKHAVISQRGPVDSSRIYLWLTVPDERFAATSGLACKPATDAKEKILRDNTLLGNFGGPVKELVATACDEESADHPCESLDIRALYRIPHGTSWEHKPGVTIVGDAAHLMLPNGEGVNQAMLDSLLLSSSIIKAYKTADNSLNSFQNTLDPLLKEYETALVERATEIGKETDYLIGNMFGSDDAAHGFASLFRELTQQHPEQ</sequence>
<keyword evidence="4" id="KW-0503">Monooxygenase</keyword>
<dbReference type="InterPro" id="IPR036188">
    <property type="entry name" value="FAD/NAD-bd_sf"/>
</dbReference>
<dbReference type="eggNOG" id="KOG2614">
    <property type="taxonomic scope" value="Eukaryota"/>
</dbReference>
<keyword evidence="1" id="KW-0285">Flavoprotein</keyword>
<dbReference type="InterPro" id="IPR002938">
    <property type="entry name" value="FAD-bd"/>
</dbReference>
<keyword evidence="7" id="KW-1185">Reference proteome</keyword>
<dbReference type="OrthoDB" id="655030at2759"/>
<reference evidence="7" key="1">
    <citation type="journal article" date="2014" name="Genome Announc.">
        <title>Draft genome sequence of the formaldehyde-resistant fungus Byssochlamys spectabilis No. 5 (anamorph Paecilomyces variotii No. 5) (NBRC109023).</title>
        <authorList>
            <person name="Oka T."/>
            <person name="Ekino K."/>
            <person name="Fukuda K."/>
            <person name="Nomura Y."/>
        </authorList>
    </citation>
    <scope>NUCLEOTIDE SEQUENCE [LARGE SCALE GENOMIC DNA]</scope>
    <source>
        <strain evidence="7">No. 5 / NBRC 109023</strain>
    </source>
</reference>
<evidence type="ECO:0000313" key="6">
    <source>
        <dbReference type="EMBL" id="GAD96305.1"/>
    </source>
</evidence>
<dbReference type="EMBL" id="BAUL01000159">
    <property type="protein sequence ID" value="GAD96305.1"/>
    <property type="molecule type" value="Genomic_DNA"/>
</dbReference>
<evidence type="ECO:0000256" key="2">
    <source>
        <dbReference type="ARBA" id="ARBA00022827"/>
    </source>
</evidence>
<dbReference type="GO" id="GO:0071949">
    <property type="term" value="F:FAD binding"/>
    <property type="evidence" value="ECO:0007669"/>
    <property type="project" value="InterPro"/>
</dbReference>
<dbReference type="Pfam" id="PF01494">
    <property type="entry name" value="FAD_binding_3"/>
    <property type="match status" value="2"/>
</dbReference>
<proteinExistence type="predicted"/>
<evidence type="ECO:0000256" key="3">
    <source>
        <dbReference type="ARBA" id="ARBA00023002"/>
    </source>
</evidence>
<organism evidence="6 7">
    <name type="scientific">Byssochlamys spectabilis (strain No. 5 / NBRC 109023)</name>
    <name type="common">Paecilomyces variotii</name>
    <dbReference type="NCBI Taxonomy" id="1356009"/>
    <lineage>
        <taxon>Eukaryota</taxon>
        <taxon>Fungi</taxon>
        <taxon>Dikarya</taxon>
        <taxon>Ascomycota</taxon>
        <taxon>Pezizomycotina</taxon>
        <taxon>Eurotiomycetes</taxon>
        <taxon>Eurotiomycetidae</taxon>
        <taxon>Eurotiales</taxon>
        <taxon>Thermoascaceae</taxon>
        <taxon>Paecilomyces</taxon>
    </lineage>
</organism>
<keyword evidence="2" id="KW-0274">FAD</keyword>